<keyword evidence="4 6" id="KW-0472">Membrane</keyword>
<dbReference type="AlphaFoldDB" id="A0A0D6EFV3"/>
<dbReference type="GO" id="GO:0016020">
    <property type="term" value="C:membrane"/>
    <property type="evidence" value="ECO:0007669"/>
    <property type="project" value="UniProtKB-SubCell"/>
</dbReference>
<keyword evidence="2 6" id="KW-0812">Transmembrane</keyword>
<dbReference type="PANTHER" id="PTHR11132">
    <property type="entry name" value="SOLUTE CARRIER FAMILY 35"/>
    <property type="match status" value="1"/>
</dbReference>
<feature type="transmembrane region" description="Helical" evidence="6">
    <location>
        <begin position="157"/>
        <end position="178"/>
    </location>
</feature>
<feature type="transmembrane region" description="Helical" evidence="6">
    <location>
        <begin position="87"/>
        <end position="109"/>
    </location>
</feature>
<evidence type="ECO:0000313" key="8">
    <source>
        <dbReference type="EMBL" id="CEQ38776.1"/>
    </source>
</evidence>
<accession>A0A0D6EFV3</accession>
<organism evidence="8 9">
    <name type="scientific">Sporidiobolus salmonicolor</name>
    <name type="common">Yeast-like fungus</name>
    <name type="synonym">Sporobolomyces salmonicolor</name>
    <dbReference type="NCBI Taxonomy" id="5005"/>
    <lineage>
        <taxon>Eukaryota</taxon>
        <taxon>Fungi</taxon>
        <taxon>Dikarya</taxon>
        <taxon>Basidiomycota</taxon>
        <taxon>Pucciniomycotina</taxon>
        <taxon>Microbotryomycetes</taxon>
        <taxon>Sporidiobolales</taxon>
        <taxon>Sporidiobolaceae</taxon>
        <taxon>Sporobolomyces</taxon>
    </lineage>
</organism>
<dbReference type="InterPro" id="IPR004853">
    <property type="entry name" value="Sugar_P_trans_dom"/>
</dbReference>
<feature type="transmembrane region" description="Helical" evidence="6">
    <location>
        <begin position="185"/>
        <end position="202"/>
    </location>
</feature>
<evidence type="ECO:0000256" key="4">
    <source>
        <dbReference type="ARBA" id="ARBA00023136"/>
    </source>
</evidence>
<feature type="region of interest" description="Disordered" evidence="5">
    <location>
        <begin position="1"/>
        <end position="22"/>
    </location>
</feature>
<feature type="transmembrane region" description="Helical" evidence="6">
    <location>
        <begin position="287"/>
        <end position="307"/>
    </location>
</feature>
<gene>
    <name evidence="8" type="primary">SPOSA6832_00222</name>
</gene>
<proteinExistence type="predicted"/>
<feature type="transmembrane region" description="Helical" evidence="6">
    <location>
        <begin position="359"/>
        <end position="377"/>
    </location>
</feature>
<keyword evidence="9" id="KW-1185">Reference proteome</keyword>
<name>A0A0D6EFV3_SPOSA</name>
<reference evidence="9" key="1">
    <citation type="submission" date="2015-02" db="EMBL/GenBank/DDBJ databases">
        <authorList>
            <person name="Gon?alves P."/>
        </authorList>
    </citation>
    <scope>NUCLEOTIDE SEQUENCE [LARGE SCALE GENOMIC DNA]</scope>
</reference>
<feature type="transmembrane region" description="Helical" evidence="6">
    <location>
        <begin position="208"/>
        <end position="228"/>
    </location>
</feature>
<sequence length="398" mass="43081">MATKIELSTYASSDSQNHDPMSSKALLNERDEGLPTAVTNATSGKVAGMASAEGVKKIWPGYIIMVWIALSSSVILQNAWILRTLNFNYPIFLTTFHLVYATIGTRLLLRFTHLLDDLQNVQMSWDRWLKNIVPIGALFSGSLIFSNFAYLTLSVSFIQMLKAFTSVAVLGMSVFFGLEQMQPRKFVIVIAISSGVALASYGEIDFNMGGFLCQALGIAFEAARLVSIQKLLTGLKMGPLVSLYYFAPVCAGLNMLLIPFFEGSAPFNEVLDKVGAPILIGNATTALALNVAVIFLIGCASAVVLTLSGVLKDILLVAGSVALMGSTVSFIQCVSITPIPLVEKRPLTLARAAPSLRSLALHRMFGYSIALFGLVVFKTKQEIVDQYMVKLRTLVGGR</sequence>
<feature type="domain" description="Sugar phosphate transporter" evidence="7">
    <location>
        <begin position="62"/>
        <end position="334"/>
    </location>
</feature>
<feature type="transmembrane region" description="Helical" evidence="6">
    <location>
        <begin position="129"/>
        <end position="151"/>
    </location>
</feature>
<feature type="transmembrane region" description="Helical" evidence="6">
    <location>
        <begin position="314"/>
        <end position="339"/>
    </location>
</feature>
<comment type="subcellular location">
    <subcellularLocation>
        <location evidence="1">Membrane</location>
        <topology evidence="1">Multi-pass membrane protein</topology>
    </subcellularLocation>
</comment>
<keyword evidence="3 6" id="KW-1133">Transmembrane helix</keyword>
<evidence type="ECO:0000256" key="5">
    <source>
        <dbReference type="SAM" id="MobiDB-lite"/>
    </source>
</evidence>
<evidence type="ECO:0000313" key="9">
    <source>
        <dbReference type="Proteomes" id="UP000243876"/>
    </source>
</evidence>
<feature type="transmembrane region" description="Helical" evidence="6">
    <location>
        <begin position="240"/>
        <end position="261"/>
    </location>
</feature>
<evidence type="ECO:0000256" key="6">
    <source>
        <dbReference type="SAM" id="Phobius"/>
    </source>
</evidence>
<evidence type="ECO:0000256" key="1">
    <source>
        <dbReference type="ARBA" id="ARBA00004141"/>
    </source>
</evidence>
<evidence type="ECO:0000259" key="7">
    <source>
        <dbReference type="Pfam" id="PF03151"/>
    </source>
</evidence>
<dbReference type="Proteomes" id="UP000243876">
    <property type="component" value="Unassembled WGS sequence"/>
</dbReference>
<evidence type="ECO:0000256" key="2">
    <source>
        <dbReference type="ARBA" id="ARBA00022692"/>
    </source>
</evidence>
<evidence type="ECO:0000256" key="3">
    <source>
        <dbReference type="ARBA" id="ARBA00022989"/>
    </source>
</evidence>
<dbReference type="OrthoDB" id="6418713at2759"/>
<dbReference type="EMBL" id="CENE01000001">
    <property type="protein sequence ID" value="CEQ38776.1"/>
    <property type="molecule type" value="Genomic_DNA"/>
</dbReference>
<feature type="compositionally biased region" description="Polar residues" evidence="5">
    <location>
        <begin position="9"/>
        <end position="20"/>
    </location>
</feature>
<feature type="transmembrane region" description="Helical" evidence="6">
    <location>
        <begin position="59"/>
        <end position="81"/>
    </location>
</feature>
<dbReference type="InterPro" id="IPR050186">
    <property type="entry name" value="TPT_transporter"/>
</dbReference>
<dbReference type="Pfam" id="PF03151">
    <property type="entry name" value="TPT"/>
    <property type="match status" value="1"/>
</dbReference>
<protein>
    <submittedName>
        <fullName evidence="8">SPOSA6832_00222-mRNA-1:cds</fullName>
    </submittedName>
</protein>